<accession>E8U954</accession>
<dbReference type="SUPFAM" id="SSF52540">
    <property type="entry name" value="P-loop containing nucleoside triphosphate hydrolases"/>
    <property type="match status" value="1"/>
</dbReference>
<protein>
    <submittedName>
        <fullName evidence="1">Uncharacterized protein</fullName>
    </submittedName>
</protein>
<dbReference type="SUPFAM" id="SSF48452">
    <property type="entry name" value="TPR-like"/>
    <property type="match status" value="1"/>
</dbReference>
<organism evidence="1 2">
    <name type="scientific">Deinococcus maricopensis (strain DSM 21211 / LMG 22137 / NRRL B-23946 / LB-34)</name>
    <dbReference type="NCBI Taxonomy" id="709986"/>
    <lineage>
        <taxon>Bacteria</taxon>
        <taxon>Thermotogati</taxon>
        <taxon>Deinococcota</taxon>
        <taxon>Deinococci</taxon>
        <taxon>Deinococcales</taxon>
        <taxon>Deinococcaceae</taxon>
        <taxon>Deinococcus</taxon>
    </lineage>
</organism>
<dbReference type="InterPro" id="IPR011990">
    <property type="entry name" value="TPR-like_helical_dom_sf"/>
</dbReference>
<name>E8U954_DEIML</name>
<dbReference type="EMBL" id="CP002454">
    <property type="protein sequence ID" value="ADV67593.1"/>
    <property type="molecule type" value="Genomic_DNA"/>
</dbReference>
<evidence type="ECO:0000313" key="1">
    <source>
        <dbReference type="EMBL" id="ADV67593.1"/>
    </source>
</evidence>
<evidence type="ECO:0000313" key="2">
    <source>
        <dbReference type="Proteomes" id="UP000008635"/>
    </source>
</evidence>
<dbReference type="Proteomes" id="UP000008635">
    <property type="component" value="Chromosome"/>
</dbReference>
<reference evidence="1 2" key="1">
    <citation type="journal article" date="2011" name="Stand. Genomic Sci.">
        <title>Complete genome sequence of Deinococcus maricopensis type strain (LB-34).</title>
        <authorList>
            <person name="Pukall R."/>
            <person name="Zeytun A."/>
            <person name="Lucas S."/>
            <person name="Lapidus A."/>
            <person name="Hammon N."/>
            <person name="Deshpande S."/>
            <person name="Nolan M."/>
            <person name="Cheng J.F."/>
            <person name="Pitluck S."/>
            <person name="Liolios K."/>
            <person name="Pagani I."/>
            <person name="Mikhailova N."/>
            <person name="Ivanova N."/>
            <person name="Mavromatis K."/>
            <person name="Pati A."/>
            <person name="Tapia R."/>
            <person name="Han C."/>
            <person name="Goodwin L."/>
            <person name="Chen A."/>
            <person name="Palaniappan K."/>
            <person name="Land M."/>
            <person name="Hauser L."/>
            <person name="Chang Y.J."/>
            <person name="Jeffries C.D."/>
            <person name="Brambilla E.M."/>
            <person name="Rohde M."/>
            <person name="Goker M."/>
            <person name="Detter J.C."/>
            <person name="Woyke T."/>
            <person name="Bristow J."/>
            <person name="Eisen J.A."/>
            <person name="Markowitz V."/>
            <person name="Hugenholtz P."/>
            <person name="Kyrpides N.C."/>
            <person name="Klenk H.P."/>
        </authorList>
    </citation>
    <scope>NUCLEOTIDE SEQUENCE [LARGE SCALE GENOMIC DNA]</scope>
    <source>
        <strain evidence="2">DSM 21211 / LMG 22137 / NRRL B-23946 / LB-34</strain>
    </source>
</reference>
<dbReference type="KEGG" id="dmr:Deima_1948"/>
<sequence length="920" mass="100675">MARVQGTRAPVLLVMGPVGYGKSVLLQDLASVSAAVFAVASRDEPVAETLHRALAKVGVVAESLEAALATVRAPTLVLVPQAHVLDRAQQESLLALALAGPPGVRWVLEVRHAHLPGVQSGLLSGRLDILGPDALRFTPEEAAALQPDLNPGEREDLARHEGWPTVVAHYHLPYVHPEALFEELVGALPPTARRLIAHLRRPDDWSQVRASNPDVLALLDAGLPLLERRGVLRPTVAFQSWLQGAGDAAPTSFEETYVGVQVLLQSGHVDEGVRVADAFVAAHEVPAGQQEHFLTLLQGVGQAALTPRLRDVLAYAAVMCGRVEWGWTLATWQEQQGLATFTTYNTLLVASERRNDQFSNYLRYSERCEQHARTPGEHFRVLIQRAYAWILQLDGVQALQASLDAMRFTESDPARITTALEHRVQAHLLLQDAAGVEAAYREAVAVADAWGDRRLLRGVNILMAEYLKDVGRYDDAARVLDDALFDGAAERPDGAEYHQLVRGYVASDLGRYVEATSHFERSVALFEDRQHYVGIIMPLTFLVYVLWRLGDVERLRGYAERLRTVVRLYWNDVPAGSTEAASVYPLAEGLLAYVEGDVDRALACVEGIRTARAEYYDSVLLAALLTCQWRYERGELTPTHVSRLLQFSAARPLGSDATLRAHAGRHHRALLAFCIERGWGAARLEACLSARGGRARSAVTLLTAPPTWSGTEEARTVLRPVEALLLAYCVDRAARGEGAATVDEVRRDVWGGQRSRATVASQLSRVRRRLRADRHAVAVLSGTSAVGDVALDVTEAGAASQLPAILAFLGALRHWDQYAEFGGGWVLETQRRLVQRAKRAVQGLPDLGVGVRADLWLRLWRVAPEDEEVQAALSALLLHPALSPLARVFAAERGWDADLVDVALHVLRTQVDLGTASADT</sequence>
<proteinExistence type="predicted"/>
<dbReference type="InterPro" id="IPR027417">
    <property type="entry name" value="P-loop_NTPase"/>
</dbReference>
<gene>
    <name evidence="1" type="ordered locus">Deima_1948</name>
</gene>
<keyword evidence="2" id="KW-1185">Reference proteome</keyword>
<reference evidence="2" key="2">
    <citation type="submission" date="2011-01" db="EMBL/GenBank/DDBJ databases">
        <title>The complete genome of Deinococcus maricopensis DSM 21211.</title>
        <authorList>
            <consortium name="US DOE Joint Genome Institute (JGI-PGF)"/>
            <person name="Lucas S."/>
            <person name="Copeland A."/>
            <person name="Lapidus A."/>
            <person name="Goodwin L."/>
            <person name="Pitluck S."/>
            <person name="Kyrpides N."/>
            <person name="Mavromatis K."/>
            <person name="Pagani I."/>
            <person name="Ivanova N."/>
            <person name="Ovchinnikova G."/>
            <person name="Zeytun A."/>
            <person name="Detter J.C."/>
            <person name="Han C."/>
            <person name="Land M."/>
            <person name="Hauser L."/>
            <person name="Markowitz V."/>
            <person name="Cheng J.-F."/>
            <person name="Hugenholtz P."/>
            <person name="Woyke T."/>
            <person name="Wu D."/>
            <person name="Pukall R."/>
            <person name="Gehrich-Schroeter G."/>
            <person name="Brambilla E."/>
            <person name="Klenk H.-P."/>
            <person name="Eisen J.A."/>
        </authorList>
    </citation>
    <scope>NUCLEOTIDE SEQUENCE [LARGE SCALE GENOMIC DNA]</scope>
    <source>
        <strain evidence="2">DSM 21211 / LMG 22137 / NRRL B-23946 / LB-34</strain>
    </source>
</reference>
<dbReference type="RefSeq" id="WP_013557098.1">
    <property type="nucleotide sequence ID" value="NC_014958.1"/>
</dbReference>
<dbReference type="Gene3D" id="1.25.40.10">
    <property type="entry name" value="Tetratricopeptide repeat domain"/>
    <property type="match status" value="1"/>
</dbReference>
<dbReference type="AlphaFoldDB" id="E8U954"/>
<dbReference type="HOGENOM" id="CLU_316803_0_0_0"/>
<dbReference type="STRING" id="709986.Deima_1948"/>